<feature type="domain" description="CHAT" evidence="1">
    <location>
        <begin position="571"/>
        <end position="841"/>
    </location>
</feature>
<organism evidence="2 3">
    <name type="scientific">Nostoc minutum NIES-26</name>
    <dbReference type="NCBI Taxonomy" id="1844469"/>
    <lineage>
        <taxon>Bacteria</taxon>
        <taxon>Bacillati</taxon>
        <taxon>Cyanobacteriota</taxon>
        <taxon>Cyanophyceae</taxon>
        <taxon>Nostocales</taxon>
        <taxon>Nostocaceae</taxon>
        <taxon>Nostoc</taxon>
    </lineage>
</organism>
<dbReference type="AlphaFoldDB" id="A0A367RX16"/>
<dbReference type="EMBL" id="LXQD01000054">
    <property type="protein sequence ID" value="RCJ40263.1"/>
    <property type="molecule type" value="Genomic_DNA"/>
</dbReference>
<protein>
    <recommendedName>
        <fullName evidence="1">CHAT domain-containing protein</fullName>
    </recommendedName>
</protein>
<dbReference type="PANTHER" id="PTHR10098">
    <property type="entry name" value="RAPSYN-RELATED"/>
    <property type="match status" value="1"/>
</dbReference>
<sequence>MFLAIGVLPPTFAFVAAQNSIVQGVPNAQELFQQGRNLYEAERFNEASLVFQQASVAFKAQGDRLRQAMSLSNVSLAYQQLGQWSKASQAIAQSLNLLQDISTDQDSRSQILAQALDIQGRLQLAQGKAELALNTWQQAAAIYAKIDDKTGLIRSKINSAQAWQTLGNYRQAQKRLTEINQNLQNQPDSTLKATGLRSLGNVLRVVGDLEQSRKILQQSLEVATRMRSPQVINETWLSLGNTATAQQDTSAALNYYQQAAATSTSSTTRIQADLNQLRLLLDDNQLTAAQALVSKIQAQIPNLPASRKAVYACINFAQSLMKLRAKGVKHEVKEIAQLLAIAVQQARDLQDQRAEVYALGNLGGLYEQTQQFDSAQDLTQQALVISQAINVPDITYRWQWQLGRLLKAKGDIKGAIAAYSESVKILQSLRNDLVAINPEVQFSFRDEVEPIYRQLVNLLLRSEGNSQLSQDNLVQARAVIESLQIAELDNFFRVACLEGRPIQVDSVIDRQDRTAAVIYPIILADKLEVILKLPQQPLRHYKTSITASEVEKILDQLRQELIKPYTLQQTQALSKQVYNWLLQPAEKYLAKSQIKTLVFVLDGSLRNIPMAALYDGQHYLIEKYAIALTPGLQLLAPKSLSQQQIKVLTAGITEARQGFSALSNVALELNEIKSEVPTTVLLNQKFTSKTLQTEINSVLFPVVHLATHGQFSSKANETFILTWDGRIDVNQLDTLLRIRDTERPNAIELLVLSACQTAAGDKRAALGLAGIAVRAGARSTLASLWNLDDASTAELMSQFYRELISKQLTKAEALRQAQLALLKNPKYQHPIFWAPYVLLGNWL</sequence>
<dbReference type="Pfam" id="PF13424">
    <property type="entry name" value="TPR_12"/>
    <property type="match status" value="1"/>
</dbReference>
<dbReference type="InterPro" id="IPR019734">
    <property type="entry name" value="TPR_rpt"/>
</dbReference>
<keyword evidence="3" id="KW-1185">Reference proteome</keyword>
<dbReference type="InterPro" id="IPR011990">
    <property type="entry name" value="TPR-like_helical_dom_sf"/>
</dbReference>
<evidence type="ECO:0000313" key="3">
    <source>
        <dbReference type="Proteomes" id="UP000252107"/>
    </source>
</evidence>
<dbReference type="Pfam" id="PF12770">
    <property type="entry name" value="CHAT"/>
    <property type="match status" value="1"/>
</dbReference>
<reference evidence="2" key="1">
    <citation type="submission" date="2016-04" db="EMBL/GenBank/DDBJ databases">
        <authorList>
            <person name="Tabuchi Yagui T.R."/>
        </authorList>
    </citation>
    <scope>NUCLEOTIDE SEQUENCE [LARGE SCALE GENOMIC DNA]</scope>
    <source>
        <strain evidence="2">NIES-26</strain>
    </source>
</reference>
<accession>A0A367RX16</accession>
<name>A0A367RX16_9NOSO</name>
<comment type="caution">
    <text evidence="2">The sequence shown here is derived from an EMBL/GenBank/DDBJ whole genome shotgun (WGS) entry which is preliminary data.</text>
</comment>
<evidence type="ECO:0000259" key="1">
    <source>
        <dbReference type="Pfam" id="PF12770"/>
    </source>
</evidence>
<dbReference type="Gene3D" id="1.25.40.10">
    <property type="entry name" value="Tetratricopeptide repeat domain"/>
    <property type="match status" value="3"/>
</dbReference>
<dbReference type="SMART" id="SM00028">
    <property type="entry name" value="TPR"/>
    <property type="match status" value="7"/>
</dbReference>
<gene>
    <name evidence="2" type="ORF">A6770_11025</name>
</gene>
<dbReference type="Proteomes" id="UP000252107">
    <property type="component" value="Unassembled WGS sequence"/>
</dbReference>
<dbReference type="SUPFAM" id="SSF48452">
    <property type="entry name" value="TPR-like"/>
    <property type="match status" value="2"/>
</dbReference>
<dbReference type="InterPro" id="IPR024983">
    <property type="entry name" value="CHAT_dom"/>
</dbReference>
<evidence type="ECO:0000313" key="2">
    <source>
        <dbReference type="EMBL" id="RCJ40263.1"/>
    </source>
</evidence>
<dbReference type="PANTHER" id="PTHR10098:SF112">
    <property type="entry name" value="SLR0380 PROTEIN"/>
    <property type="match status" value="1"/>
</dbReference>
<proteinExistence type="predicted"/>